<dbReference type="VEuPathDB" id="FungiDB:HMPREF1544_08730"/>
<evidence type="ECO:0000313" key="1">
    <source>
        <dbReference type="EMBL" id="EPB84494.1"/>
    </source>
</evidence>
<gene>
    <name evidence="1" type="ORF">HMPREF1544_08730</name>
</gene>
<dbReference type="InParanoid" id="S2J4C6"/>
<dbReference type="OMA" id="MVPPNTH"/>
<sequence length="139" mass="16132">MVTPNQIFTSDVETLIDYEQQAIDPQYVQTVEQLLDNFLQVFSVLEQKRADTILESIRACHASLEENTTLLKTNVNLLKELLNKVHDMKTMPRDPAVNLKVPTPTNKKRKNRSYRLQLDQNKGSTQSKVSVRHIVLWHF</sequence>
<dbReference type="Proteomes" id="UP000014254">
    <property type="component" value="Unassembled WGS sequence"/>
</dbReference>
<name>S2J4C6_MUCC1</name>
<keyword evidence="2" id="KW-1185">Reference proteome</keyword>
<dbReference type="EMBL" id="KE124037">
    <property type="protein sequence ID" value="EPB84494.1"/>
    <property type="molecule type" value="Genomic_DNA"/>
</dbReference>
<dbReference type="OrthoDB" id="10303329at2759"/>
<dbReference type="AlphaFoldDB" id="S2J4C6"/>
<protein>
    <submittedName>
        <fullName evidence="1">Uncharacterized protein</fullName>
    </submittedName>
</protein>
<reference evidence="2" key="1">
    <citation type="submission" date="2013-05" db="EMBL/GenBank/DDBJ databases">
        <title>The Genome sequence of Mucor circinelloides f. circinelloides 1006PhL.</title>
        <authorList>
            <consortium name="The Broad Institute Genomics Platform"/>
            <person name="Cuomo C."/>
            <person name="Earl A."/>
            <person name="Findley K."/>
            <person name="Lee S.C."/>
            <person name="Walker B."/>
            <person name="Young S."/>
            <person name="Zeng Q."/>
            <person name="Gargeya S."/>
            <person name="Fitzgerald M."/>
            <person name="Haas B."/>
            <person name="Abouelleil A."/>
            <person name="Allen A.W."/>
            <person name="Alvarado L."/>
            <person name="Arachchi H.M."/>
            <person name="Berlin A.M."/>
            <person name="Chapman S.B."/>
            <person name="Gainer-Dewar J."/>
            <person name="Goldberg J."/>
            <person name="Griggs A."/>
            <person name="Gujja S."/>
            <person name="Hansen M."/>
            <person name="Howarth C."/>
            <person name="Imamovic A."/>
            <person name="Ireland A."/>
            <person name="Larimer J."/>
            <person name="McCowan C."/>
            <person name="Murphy C."/>
            <person name="Pearson M."/>
            <person name="Poon T.W."/>
            <person name="Priest M."/>
            <person name="Roberts A."/>
            <person name="Saif S."/>
            <person name="Shea T."/>
            <person name="Sisk P."/>
            <person name="Sykes S."/>
            <person name="Wortman J."/>
            <person name="Nusbaum C."/>
            <person name="Birren B."/>
        </authorList>
    </citation>
    <scope>NUCLEOTIDE SEQUENCE [LARGE SCALE GENOMIC DNA]</scope>
    <source>
        <strain evidence="2">1006PhL</strain>
    </source>
</reference>
<organism evidence="1 2">
    <name type="scientific">Mucor circinelloides f. circinelloides (strain 1006PhL)</name>
    <name type="common">Mucormycosis agent</name>
    <name type="synonym">Calyptromyces circinelloides</name>
    <dbReference type="NCBI Taxonomy" id="1220926"/>
    <lineage>
        <taxon>Eukaryota</taxon>
        <taxon>Fungi</taxon>
        <taxon>Fungi incertae sedis</taxon>
        <taxon>Mucoromycota</taxon>
        <taxon>Mucoromycotina</taxon>
        <taxon>Mucoromycetes</taxon>
        <taxon>Mucorales</taxon>
        <taxon>Mucorineae</taxon>
        <taxon>Mucoraceae</taxon>
        <taxon>Mucor</taxon>
    </lineage>
</organism>
<proteinExistence type="predicted"/>
<accession>S2J4C6</accession>
<evidence type="ECO:0000313" key="2">
    <source>
        <dbReference type="Proteomes" id="UP000014254"/>
    </source>
</evidence>